<dbReference type="PRINTS" id="PR00723">
    <property type="entry name" value="SUBTILISIN"/>
</dbReference>
<dbReference type="PROSITE" id="PS51892">
    <property type="entry name" value="SUBTILASE"/>
    <property type="match status" value="1"/>
</dbReference>
<dbReference type="PANTHER" id="PTHR43806">
    <property type="entry name" value="PEPTIDASE S8"/>
    <property type="match status" value="1"/>
</dbReference>
<dbReference type="Pfam" id="PF00082">
    <property type="entry name" value="Peptidase_S8"/>
    <property type="match status" value="1"/>
</dbReference>
<comment type="cofactor">
    <cofactor evidence="1">
        <name>Ca(2+)</name>
        <dbReference type="ChEBI" id="CHEBI:29108"/>
    </cofactor>
</comment>
<evidence type="ECO:0000313" key="14">
    <source>
        <dbReference type="EMBL" id="MBL4954089.1"/>
    </source>
</evidence>
<evidence type="ECO:0000256" key="7">
    <source>
        <dbReference type="ARBA" id="ARBA00022825"/>
    </source>
</evidence>
<feature type="active site" description="Charge relay system" evidence="9">
    <location>
        <position position="364"/>
    </location>
</feature>
<evidence type="ECO:0000256" key="12">
    <source>
        <dbReference type="SAM" id="SignalP"/>
    </source>
</evidence>
<dbReference type="InterPro" id="IPR023827">
    <property type="entry name" value="Peptidase_S8_Asp-AS"/>
</dbReference>
<comment type="caution">
    <text evidence="14">The sequence shown here is derived from an EMBL/GenBank/DDBJ whole genome shotgun (WGS) entry which is preliminary data.</text>
</comment>
<feature type="compositionally biased region" description="Polar residues" evidence="11">
    <location>
        <begin position="628"/>
        <end position="647"/>
    </location>
</feature>
<name>A0ABS1TTM6_9BACI</name>
<organism evidence="14 15">
    <name type="scientific">Neobacillus paridis</name>
    <dbReference type="NCBI Taxonomy" id="2803862"/>
    <lineage>
        <taxon>Bacteria</taxon>
        <taxon>Bacillati</taxon>
        <taxon>Bacillota</taxon>
        <taxon>Bacilli</taxon>
        <taxon>Bacillales</taxon>
        <taxon>Bacillaceae</taxon>
        <taxon>Neobacillus</taxon>
    </lineage>
</organism>
<feature type="active site" description="Charge relay system" evidence="9">
    <location>
        <position position="170"/>
    </location>
</feature>
<dbReference type="PANTHER" id="PTHR43806:SF11">
    <property type="entry name" value="CEREVISIN-RELATED"/>
    <property type="match status" value="1"/>
</dbReference>
<keyword evidence="8" id="KW-0106">Calcium</keyword>
<protein>
    <submittedName>
        <fullName evidence="14">S8 family serine peptidase</fullName>
    </submittedName>
</protein>
<feature type="domain" description="Peptidase S8/S53" evidence="13">
    <location>
        <begin position="162"/>
        <end position="412"/>
    </location>
</feature>
<dbReference type="InterPro" id="IPR022398">
    <property type="entry name" value="Peptidase_S8_His-AS"/>
</dbReference>
<evidence type="ECO:0000256" key="1">
    <source>
        <dbReference type="ARBA" id="ARBA00001913"/>
    </source>
</evidence>
<dbReference type="Gene3D" id="2.60.120.380">
    <property type="match status" value="4"/>
</dbReference>
<dbReference type="InterPro" id="IPR050131">
    <property type="entry name" value="Peptidase_S8_subtilisin-like"/>
</dbReference>
<proteinExistence type="inferred from homology"/>
<dbReference type="PROSITE" id="PS00137">
    <property type="entry name" value="SUBTILASE_HIS"/>
    <property type="match status" value="1"/>
</dbReference>
<keyword evidence="7 9" id="KW-0720">Serine protease</keyword>
<keyword evidence="4" id="KW-0964">Secreted</keyword>
<accession>A0ABS1TTM6</accession>
<dbReference type="InterPro" id="IPR000209">
    <property type="entry name" value="Peptidase_S8/S53_dom"/>
</dbReference>
<keyword evidence="6 9" id="KW-0378">Hydrolase</keyword>
<comment type="subcellular location">
    <subcellularLocation>
        <location evidence="2">Secreted</location>
    </subcellularLocation>
</comment>
<evidence type="ECO:0000256" key="8">
    <source>
        <dbReference type="ARBA" id="ARBA00022837"/>
    </source>
</evidence>
<comment type="similarity">
    <text evidence="3 9 10">Belongs to the peptidase S8 family.</text>
</comment>
<dbReference type="InterPro" id="IPR036852">
    <property type="entry name" value="Peptidase_S8/S53_dom_sf"/>
</dbReference>
<dbReference type="Proteomes" id="UP000623967">
    <property type="component" value="Unassembled WGS sequence"/>
</dbReference>
<dbReference type="SUPFAM" id="SSF52743">
    <property type="entry name" value="Subtilisin-like"/>
    <property type="match status" value="1"/>
</dbReference>
<dbReference type="EMBL" id="JAESWB010000278">
    <property type="protein sequence ID" value="MBL4954089.1"/>
    <property type="molecule type" value="Genomic_DNA"/>
</dbReference>
<evidence type="ECO:0000256" key="5">
    <source>
        <dbReference type="ARBA" id="ARBA00022670"/>
    </source>
</evidence>
<feature type="chain" id="PRO_5045480637" evidence="12">
    <location>
        <begin position="28"/>
        <end position="1151"/>
    </location>
</feature>
<dbReference type="InterPro" id="IPR015500">
    <property type="entry name" value="Peptidase_S8_subtilisin-rel"/>
</dbReference>
<sequence>MKSIWKKISTIGIGAVLMTSTIFTSTAQVTAAGKQGMNKSAIQKKLAPIKQKIKESKASLLSDDTLIIKYKQPINQGEVKGVNKDFIITQNVKQLGYIVVKLLKKNNLQKVTQAFQKNSKVLSVERSVMYKTFSVPADPKVNDEYHLSMLNIAKAQQLAGKKKVKVAVIDTGIDQNHPELKGKVLPAYNIINPMNHGAPDTHGTHVSGIIAAAKGNGIGGYGINPNVEILPIDVLDRDGLTLGMTFDYTVAQAVLYAASHGAKVINMSLGSPFPSTILKDAVDTAIQKGVTVVAAAGNDAEAYPNYPASYEGVIGVGAVNNKKQLSWFSSYGPSVDLVAPGEDIYAPIYDYEKKSSFETLSGTSMSSPMVAGVASLLLSKHPNLKPAQVEYILEHTAKDLGAKGYDIKYGNGLVDPVGALNYNIKNLPSFVTAKWTKKDILQKATTLSFADSKELTENFTKPSEQKWYQFPVKKGEFIQTALNGPSQYDYKMTLNIYSDDQTFSVDVNKQEAGKTEGKLIQAPFSGTMAIGISDVNGNYDESPAKRSTFRLAIQRSAEMPEDESTMEAPIEVKSLPYTSESLTFMGENGDDDYFRFKTGEETAARVTLSGVAGIDSNIQVYDLSMSNEAGQQGESGATATSSNQPNPDTLPVDQLPSVAQMDRNGIGAGEKLSFEVTPNREYLVKVSSKPMLQNESDMGMTIFDQSSEETHSSLLPYTVKIETKVLPQDEDNIGNGESGGEEGDSAYYQTILDSAIPTKIGQPIKGYIQNSGDEDWYKIEPSQTGIYQFSLANDDSDKPYVELYQVINSKDEYGKPILDFSYIGSNESDNLFTGELNGTMHTGLKKNETYLIHFTGNPMMDMGVSIDPYNLSSKLLISNPGDQYEDNDATENIKDLPASVIRGNFAMPNDIDNFYLKGNKTQIYSLLFESGKASEKMLQKYPKELFGDIYGVAIVYRDINKNRKIDEADSEMATIMIKGLFEGASNNYGSFKVEKGQNYIISIIGLTVSSTQLSLVPYQLTVAPVPTKDEDSKSKVKNNIPSKPISLKKKNSHTLYATGHLNSGIGYGDEDWYVVNVKDKLNGYISFESGNEVDGVISLYKNGKLISKADYYGAGQAEMMRVQLKKGKYHIKVKDVFGNSTIKPYTIKITN</sequence>
<dbReference type="PROSITE" id="PS00138">
    <property type="entry name" value="SUBTILASE_SER"/>
    <property type="match status" value="1"/>
</dbReference>
<evidence type="ECO:0000256" key="4">
    <source>
        <dbReference type="ARBA" id="ARBA00022525"/>
    </source>
</evidence>
<reference evidence="14 15" key="1">
    <citation type="submission" date="2021-01" db="EMBL/GenBank/DDBJ databases">
        <title>Genome public.</title>
        <authorList>
            <person name="Liu C."/>
            <person name="Sun Q."/>
        </authorList>
    </citation>
    <scope>NUCLEOTIDE SEQUENCE [LARGE SCALE GENOMIC DNA]</scope>
    <source>
        <strain evidence="14 15">YIM B02564</strain>
    </source>
</reference>
<evidence type="ECO:0000256" key="11">
    <source>
        <dbReference type="SAM" id="MobiDB-lite"/>
    </source>
</evidence>
<keyword evidence="5 9" id="KW-0645">Protease</keyword>
<dbReference type="InterPro" id="IPR023828">
    <property type="entry name" value="Peptidase_S8_Ser-AS"/>
</dbReference>
<evidence type="ECO:0000256" key="3">
    <source>
        <dbReference type="ARBA" id="ARBA00011073"/>
    </source>
</evidence>
<feature type="signal peptide" evidence="12">
    <location>
        <begin position="1"/>
        <end position="27"/>
    </location>
</feature>
<feature type="region of interest" description="Disordered" evidence="11">
    <location>
        <begin position="628"/>
        <end position="651"/>
    </location>
</feature>
<evidence type="ECO:0000313" key="15">
    <source>
        <dbReference type="Proteomes" id="UP000623967"/>
    </source>
</evidence>
<dbReference type="PROSITE" id="PS00136">
    <property type="entry name" value="SUBTILASE_ASP"/>
    <property type="match status" value="1"/>
</dbReference>
<keyword evidence="15" id="KW-1185">Reference proteome</keyword>
<keyword evidence="12" id="KW-0732">Signal</keyword>
<dbReference type="RefSeq" id="WP_202655348.1">
    <property type="nucleotide sequence ID" value="NZ_JAESWB010000278.1"/>
</dbReference>
<evidence type="ECO:0000256" key="9">
    <source>
        <dbReference type="PROSITE-ProRule" id="PRU01240"/>
    </source>
</evidence>
<evidence type="ECO:0000256" key="6">
    <source>
        <dbReference type="ARBA" id="ARBA00022801"/>
    </source>
</evidence>
<evidence type="ECO:0000256" key="10">
    <source>
        <dbReference type="RuleBase" id="RU003355"/>
    </source>
</evidence>
<evidence type="ECO:0000256" key="2">
    <source>
        <dbReference type="ARBA" id="ARBA00004613"/>
    </source>
</evidence>
<evidence type="ECO:0000259" key="13">
    <source>
        <dbReference type="Pfam" id="PF00082"/>
    </source>
</evidence>
<gene>
    <name evidence="14" type="ORF">JK635_18140</name>
</gene>
<feature type="active site" description="Charge relay system" evidence="9">
    <location>
        <position position="202"/>
    </location>
</feature>
<dbReference type="Gene3D" id="3.40.50.200">
    <property type="entry name" value="Peptidase S8/S53 domain"/>
    <property type="match status" value="1"/>
</dbReference>